<dbReference type="InterPro" id="IPR034660">
    <property type="entry name" value="DinB/YfiT-like"/>
</dbReference>
<reference evidence="2 3" key="1">
    <citation type="submission" date="2019-07" db="EMBL/GenBank/DDBJ databases">
        <title>Lentzea xizangensis sp. nov., isolated from Qinghai-Tibetan Plateau Soils.</title>
        <authorList>
            <person name="Huang J."/>
        </authorList>
    </citation>
    <scope>NUCLEOTIDE SEQUENCE [LARGE SCALE GENOMIC DNA]</scope>
    <source>
        <strain evidence="2 3">FXJ1.1311</strain>
    </source>
</reference>
<gene>
    <name evidence="2" type="ORF">FKR81_34035</name>
</gene>
<dbReference type="InterPro" id="IPR017517">
    <property type="entry name" value="Maleyloyr_isom"/>
</dbReference>
<dbReference type="OrthoDB" id="5178565at2"/>
<dbReference type="SUPFAM" id="SSF109854">
    <property type="entry name" value="DinB/YfiT-like putative metalloenzymes"/>
    <property type="match status" value="1"/>
</dbReference>
<dbReference type="GO" id="GO:0046872">
    <property type="term" value="F:metal ion binding"/>
    <property type="evidence" value="ECO:0007669"/>
    <property type="project" value="InterPro"/>
</dbReference>
<dbReference type="Proteomes" id="UP000316639">
    <property type="component" value="Unassembled WGS sequence"/>
</dbReference>
<dbReference type="GO" id="GO:0016853">
    <property type="term" value="F:isomerase activity"/>
    <property type="evidence" value="ECO:0007669"/>
    <property type="project" value="UniProtKB-KW"/>
</dbReference>
<dbReference type="AlphaFoldDB" id="A0A563EJ00"/>
<keyword evidence="2" id="KW-0670">Pyruvate</keyword>
<keyword evidence="2" id="KW-0413">Isomerase</keyword>
<dbReference type="Gene3D" id="1.20.120.450">
    <property type="entry name" value="dinb family like domain"/>
    <property type="match status" value="1"/>
</dbReference>
<proteinExistence type="predicted"/>
<organism evidence="2 3">
    <name type="scientific">Lentzea tibetensis</name>
    <dbReference type="NCBI Taxonomy" id="2591470"/>
    <lineage>
        <taxon>Bacteria</taxon>
        <taxon>Bacillati</taxon>
        <taxon>Actinomycetota</taxon>
        <taxon>Actinomycetes</taxon>
        <taxon>Pseudonocardiales</taxon>
        <taxon>Pseudonocardiaceae</taxon>
        <taxon>Lentzea</taxon>
    </lineage>
</organism>
<dbReference type="Pfam" id="PF11716">
    <property type="entry name" value="MDMPI_N"/>
    <property type="match status" value="1"/>
</dbReference>
<evidence type="ECO:0000313" key="2">
    <source>
        <dbReference type="EMBL" id="TWP46836.1"/>
    </source>
</evidence>
<protein>
    <submittedName>
        <fullName evidence="2">Maleylpyruvate isomerase family mycothiol-dependent enzyme</fullName>
    </submittedName>
</protein>
<dbReference type="InterPro" id="IPR024344">
    <property type="entry name" value="MDMPI_metal-binding"/>
</dbReference>
<keyword evidence="3" id="KW-1185">Reference proteome</keyword>
<name>A0A563EJ00_9PSEU</name>
<dbReference type="NCBIfam" id="TIGR03083">
    <property type="entry name" value="maleylpyruvate isomerase family mycothiol-dependent enzyme"/>
    <property type="match status" value="1"/>
</dbReference>
<evidence type="ECO:0000313" key="3">
    <source>
        <dbReference type="Proteomes" id="UP000316639"/>
    </source>
</evidence>
<sequence length="213" mass="23009">MERNEMWQVIDAERASAADLLADLSDVEWTYPSLCDGWTVRDVAAHLTLAPHGSVGRILVAVIKARGNFNRMVHDTAVEQAALPTTQLVQLLRDAVGKHRLAPGQKLKDAMMDVLVHGQDIALPLGLQRPMPLEPAVVSADHLWHMGFPFHARKRLAGLRLVATDAEWSAGEGDEVRGPIDALLMLLAGRTATVPRLTGAGVATLTAKWGLAA</sequence>
<accession>A0A563EJ00</accession>
<dbReference type="EMBL" id="VOBR01000029">
    <property type="protein sequence ID" value="TWP46836.1"/>
    <property type="molecule type" value="Genomic_DNA"/>
</dbReference>
<feature type="domain" description="Mycothiol-dependent maleylpyruvate isomerase metal-binding" evidence="1">
    <location>
        <begin position="11"/>
        <end position="97"/>
    </location>
</feature>
<comment type="caution">
    <text evidence="2">The sequence shown here is derived from an EMBL/GenBank/DDBJ whole genome shotgun (WGS) entry which is preliminary data.</text>
</comment>
<dbReference type="RefSeq" id="WP_146358345.1">
    <property type="nucleotide sequence ID" value="NZ_VOBR01000029.1"/>
</dbReference>
<evidence type="ECO:0000259" key="1">
    <source>
        <dbReference type="Pfam" id="PF11716"/>
    </source>
</evidence>